<feature type="signal peptide" evidence="1">
    <location>
        <begin position="1"/>
        <end position="22"/>
    </location>
</feature>
<accession>A0A816XBS5</accession>
<evidence type="ECO:0000256" key="1">
    <source>
        <dbReference type="SAM" id="SignalP"/>
    </source>
</evidence>
<evidence type="ECO:0000313" key="3">
    <source>
        <dbReference type="EMBL" id="CAF2145270.1"/>
    </source>
</evidence>
<comment type="caution">
    <text evidence="3">The sequence shown here is derived from an EMBL/GenBank/DDBJ whole genome shotgun (WGS) entry which is preliminary data.</text>
</comment>
<dbReference type="Proteomes" id="UP000663842">
    <property type="component" value="Unassembled WGS sequence"/>
</dbReference>
<protein>
    <recommendedName>
        <fullName evidence="2">Gliding motility-associated protein GldM N-terminal domain-containing protein</fullName>
    </recommendedName>
</protein>
<evidence type="ECO:0000259" key="2">
    <source>
        <dbReference type="Pfam" id="PF12081"/>
    </source>
</evidence>
<gene>
    <name evidence="4" type="ORF">UXM345_LOCUS9193</name>
    <name evidence="3" type="ORF">XDN619_LOCUS27524</name>
</gene>
<organism evidence="3 5">
    <name type="scientific">Rotaria magnacalcarata</name>
    <dbReference type="NCBI Taxonomy" id="392030"/>
    <lineage>
        <taxon>Eukaryota</taxon>
        <taxon>Metazoa</taxon>
        <taxon>Spiralia</taxon>
        <taxon>Gnathifera</taxon>
        <taxon>Rotifera</taxon>
        <taxon>Eurotatoria</taxon>
        <taxon>Bdelloidea</taxon>
        <taxon>Philodinida</taxon>
        <taxon>Philodinidae</taxon>
        <taxon>Rotaria</taxon>
    </lineage>
</organism>
<dbReference type="InterPro" id="IPR022720">
    <property type="entry name" value="Motility-assoc_prot_GldM_N"/>
</dbReference>
<name>A0A816XBS5_9BILA</name>
<evidence type="ECO:0000313" key="5">
    <source>
        <dbReference type="Proteomes" id="UP000663887"/>
    </source>
</evidence>
<proteinExistence type="predicted"/>
<sequence length="187" mass="21318">MSNLKLLLSYFVICCPIFFSCTSITKEDKKVYLQLNEQLENATTNIHESSLIYLQQLELKTYDSHTVVRAKIWLTKASKIRQLSSKVFNYLENLKKSVKSTQKQNNQDSLNKTFADFIAQLSIIDSTITSEFKIEITMLQKSQDSINIFSSNLSSEATTGLLTTLQNRITILESHLLAYCNTRVGTN</sequence>
<reference evidence="3" key="1">
    <citation type="submission" date="2021-02" db="EMBL/GenBank/DDBJ databases">
        <authorList>
            <person name="Nowell W R."/>
        </authorList>
    </citation>
    <scope>NUCLEOTIDE SEQUENCE</scope>
</reference>
<feature type="chain" id="PRO_5035689483" description="Gliding motility-associated protein GldM N-terminal domain-containing protein" evidence="1">
    <location>
        <begin position="23"/>
        <end position="187"/>
    </location>
</feature>
<dbReference type="PROSITE" id="PS51257">
    <property type="entry name" value="PROKAR_LIPOPROTEIN"/>
    <property type="match status" value="1"/>
</dbReference>
<dbReference type="Proteomes" id="UP000663887">
    <property type="component" value="Unassembled WGS sequence"/>
</dbReference>
<dbReference type="EMBL" id="CAJNRG010013019">
    <property type="protein sequence ID" value="CAF2145270.1"/>
    <property type="molecule type" value="Genomic_DNA"/>
</dbReference>
<dbReference type="Pfam" id="PF12081">
    <property type="entry name" value="GldM_1st"/>
    <property type="match status" value="1"/>
</dbReference>
<dbReference type="AlphaFoldDB" id="A0A816XBS5"/>
<dbReference type="EMBL" id="CAJOBF010000830">
    <property type="protein sequence ID" value="CAF3875803.1"/>
    <property type="molecule type" value="Genomic_DNA"/>
</dbReference>
<feature type="domain" description="Gliding motility-associated protein GldM N-terminal" evidence="2">
    <location>
        <begin position="33"/>
        <end position="108"/>
    </location>
</feature>
<evidence type="ECO:0000313" key="4">
    <source>
        <dbReference type="EMBL" id="CAF3875803.1"/>
    </source>
</evidence>
<keyword evidence="1" id="KW-0732">Signal</keyword>